<feature type="compositionally biased region" description="Basic residues" evidence="2">
    <location>
        <begin position="182"/>
        <end position="199"/>
    </location>
</feature>
<dbReference type="OrthoDB" id="3269397at2759"/>
<evidence type="ECO:0000256" key="2">
    <source>
        <dbReference type="SAM" id="MobiDB-lite"/>
    </source>
</evidence>
<feature type="compositionally biased region" description="Basic and acidic residues" evidence="2">
    <location>
        <begin position="237"/>
        <end position="258"/>
    </location>
</feature>
<name>A0A8H6XDQ8_9AGAR</name>
<feature type="compositionally biased region" description="Basic and acidic residues" evidence="2">
    <location>
        <begin position="308"/>
        <end position="318"/>
    </location>
</feature>
<feature type="compositionally biased region" description="Pro residues" evidence="2">
    <location>
        <begin position="447"/>
        <end position="467"/>
    </location>
</feature>
<feature type="compositionally biased region" description="Basic and acidic residues" evidence="2">
    <location>
        <begin position="288"/>
        <end position="298"/>
    </location>
</feature>
<feature type="compositionally biased region" description="Basic and acidic residues" evidence="2">
    <location>
        <begin position="268"/>
        <end position="278"/>
    </location>
</feature>
<feature type="region of interest" description="Disordered" evidence="2">
    <location>
        <begin position="237"/>
        <end position="467"/>
    </location>
</feature>
<organism evidence="3 4">
    <name type="scientific">Mycena venus</name>
    <dbReference type="NCBI Taxonomy" id="2733690"/>
    <lineage>
        <taxon>Eukaryota</taxon>
        <taxon>Fungi</taxon>
        <taxon>Dikarya</taxon>
        <taxon>Basidiomycota</taxon>
        <taxon>Agaricomycotina</taxon>
        <taxon>Agaricomycetes</taxon>
        <taxon>Agaricomycetidae</taxon>
        <taxon>Agaricales</taxon>
        <taxon>Marasmiineae</taxon>
        <taxon>Mycenaceae</taxon>
        <taxon>Mycena</taxon>
    </lineage>
</organism>
<dbReference type="EMBL" id="JACAZI010000021">
    <property type="protein sequence ID" value="KAF7338677.1"/>
    <property type="molecule type" value="Genomic_DNA"/>
</dbReference>
<keyword evidence="1" id="KW-0175">Coiled coil</keyword>
<gene>
    <name evidence="3" type="ORF">MVEN_02094300</name>
</gene>
<evidence type="ECO:0000313" key="4">
    <source>
        <dbReference type="Proteomes" id="UP000620124"/>
    </source>
</evidence>
<feature type="compositionally biased region" description="Low complexity" evidence="2">
    <location>
        <begin position="121"/>
        <end position="147"/>
    </location>
</feature>
<feature type="coiled-coil region" evidence="1">
    <location>
        <begin position="493"/>
        <end position="527"/>
    </location>
</feature>
<proteinExistence type="predicted"/>
<dbReference type="Proteomes" id="UP000620124">
    <property type="component" value="Unassembled WGS sequence"/>
</dbReference>
<accession>A0A8H6XDQ8</accession>
<feature type="compositionally biased region" description="Low complexity" evidence="2">
    <location>
        <begin position="392"/>
        <end position="446"/>
    </location>
</feature>
<sequence length="605" mass="66349">MTATGARVLAGEWILSAEKETEAGQTEEETPVGNVGHLYRHRGRVRPSRSTGTDVHRRRISTLEDSSVSGWIDTGQNPLAGTTDVRLLLHVLLIPASKFALPALSALQITSPTPRCFSAASSTKPPYSQSSSTVSLAPPARPSSLLLGQEVSGTVRAAHRRNHPYAPPRRKSRTMSQQKRASCPRRLRRIGHRLRRAPAHHPPPPAIKTEPPLVVKPEPLTVKTEPEPVLEISPKVEVKEEVKPPPHRPAVLDEKPDVQMRPVSPPRGPRERHEKPDVQMRPPSPPRGPREQDEKSDVQMRPPSPPRGPRERDEKPDVQMRPPSPPRGPRERDEKPDAQMRNASPPRHPRNRGGGPPTRGAMYQRRSSRSPPRGPRGDRERFPPRGGRGRRGLPSQAASFSSAGPGPGPSTYPSASTYSTGPGPSTYPASASAGAPPTPTTPVVAELPPPRTLAPAPEPEVPLSKLPPIPAWDVRDPEHTELAASQKASKAQRAALRAQYLTLEKANRRALQELESATLELRAVEGRRKVADTHLEKARWWCAGHRVHTATGGPRTRAARSRRRRALACASCPYTCPVSSSWFGRSRLLSYSVVMLLSIMRSVQY</sequence>
<protein>
    <submittedName>
        <fullName evidence="3">Uncharacterized protein</fullName>
    </submittedName>
</protein>
<feature type="compositionally biased region" description="Basic residues" evidence="2">
    <location>
        <begin position="157"/>
        <end position="173"/>
    </location>
</feature>
<reference evidence="3" key="1">
    <citation type="submission" date="2020-05" db="EMBL/GenBank/DDBJ databases">
        <title>Mycena genomes resolve the evolution of fungal bioluminescence.</title>
        <authorList>
            <person name="Tsai I.J."/>
        </authorList>
    </citation>
    <scope>NUCLEOTIDE SEQUENCE</scope>
    <source>
        <strain evidence="3">CCC161011</strain>
    </source>
</reference>
<evidence type="ECO:0000256" key="1">
    <source>
        <dbReference type="SAM" id="Coils"/>
    </source>
</evidence>
<comment type="caution">
    <text evidence="3">The sequence shown here is derived from an EMBL/GenBank/DDBJ whole genome shotgun (WGS) entry which is preliminary data.</text>
</comment>
<evidence type="ECO:0000313" key="3">
    <source>
        <dbReference type="EMBL" id="KAF7338677.1"/>
    </source>
</evidence>
<feature type="compositionally biased region" description="Basic and acidic residues" evidence="2">
    <location>
        <begin position="328"/>
        <end position="338"/>
    </location>
</feature>
<feature type="region of interest" description="Disordered" evidence="2">
    <location>
        <begin position="116"/>
        <end position="220"/>
    </location>
</feature>
<keyword evidence="4" id="KW-1185">Reference proteome</keyword>
<dbReference type="AlphaFoldDB" id="A0A8H6XDQ8"/>